<dbReference type="PANTHER" id="PTHR21223">
    <property type="entry name" value="CBY1-INTERACTING BAR DOMAIN-CONTAINING PROTEIN HOMOLOG"/>
    <property type="match status" value="1"/>
</dbReference>
<proteinExistence type="predicted"/>
<dbReference type="PANTHER" id="PTHR21223:SF3">
    <property type="entry name" value="CBY1-INTERACTING BAR DOMAIN-CONTAINING PROTEIN 2"/>
    <property type="match status" value="1"/>
</dbReference>
<name>A0A3P8VN77_CYNSE</name>
<organism evidence="2 3">
    <name type="scientific">Cynoglossus semilaevis</name>
    <name type="common">Tongue sole</name>
    <dbReference type="NCBI Taxonomy" id="244447"/>
    <lineage>
        <taxon>Eukaryota</taxon>
        <taxon>Metazoa</taxon>
        <taxon>Chordata</taxon>
        <taxon>Craniata</taxon>
        <taxon>Vertebrata</taxon>
        <taxon>Euteleostomi</taxon>
        <taxon>Actinopterygii</taxon>
        <taxon>Neopterygii</taxon>
        <taxon>Teleostei</taxon>
        <taxon>Neoteleostei</taxon>
        <taxon>Acanthomorphata</taxon>
        <taxon>Carangaria</taxon>
        <taxon>Pleuronectiformes</taxon>
        <taxon>Pleuronectoidei</taxon>
        <taxon>Cynoglossidae</taxon>
        <taxon>Cynoglossinae</taxon>
        <taxon>Cynoglossus</taxon>
    </lineage>
</organism>
<dbReference type="Ensembl" id="ENSCSET00000014894.1">
    <property type="protein sequence ID" value="ENSCSEP00000014716.1"/>
    <property type="gene ID" value="ENSCSEG00000009467.1"/>
</dbReference>
<dbReference type="GO" id="GO:0060271">
    <property type="term" value="P:cilium assembly"/>
    <property type="evidence" value="ECO:0007669"/>
    <property type="project" value="TreeGrafter"/>
</dbReference>
<dbReference type="Pfam" id="PF06730">
    <property type="entry name" value="FAM92"/>
    <property type="match status" value="1"/>
</dbReference>
<evidence type="ECO:0000256" key="1">
    <source>
        <dbReference type="SAM" id="MobiDB-lite"/>
    </source>
</evidence>
<sequence length="280" mass="33200">MLYLTSCLVDYSPNVMDFQVKSLEQKVKHAKKHLGDICNLMGSYTRKTAKLRDKADQLVAQLFDYSSSEGPELQMSLRNFAEDLAIVQDYRQAQVRNPACWLLFLYNHRPFQLKAFVELKRFRSDLNREVKELQKLDRIRLRNPADRQSIAEVSAQKASNNAQRGGRHLEESFTDFQRQKLEHRIFTDFITVEMLFHAKALEIYTGTYHNLEAINKDPEVFQTFKIICLEEEEDEEEEVEEEEDEEEEVEEMCESEVEEDQHTSRQSLATKYPRIRRWQY</sequence>
<dbReference type="STRING" id="244447.ENSCSEP00000014716"/>
<dbReference type="GO" id="GO:0035869">
    <property type="term" value="C:ciliary transition zone"/>
    <property type="evidence" value="ECO:0007669"/>
    <property type="project" value="TreeGrafter"/>
</dbReference>
<accession>A0A3P8VN77</accession>
<protein>
    <recommendedName>
        <fullName evidence="4">Family with sequence similarity 92 member B</fullName>
    </recommendedName>
</protein>
<feature type="region of interest" description="Disordered" evidence="1">
    <location>
        <begin position="232"/>
        <end position="268"/>
    </location>
</feature>
<dbReference type="InParanoid" id="A0A3P8VN77"/>
<evidence type="ECO:0000313" key="2">
    <source>
        <dbReference type="Ensembl" id="ENSCSEP00000014716.1"/>
    </source>
</evidence>
<reference evidence="2" key="2">
    <citation type="submission" date="2025-08" db="UniProtKB">
        <authorList>
            <consortium name="Ensembl"/>
        </authorList>
    </citation>
    <scope>IDENTIFICATION</scope>
</reference>
<reference evidence="2 3" key="1">
    <citation type="journal article" date="2014" name="Nat. Genet.">
        <title>Whole-genome sequence of a flatfish provides insights into ZW sex chromosome evolution and adaptation to a benthic lifestyle.</title>
        <authorList>
            <person name="Chen S."/>
            <person name="Zhang G."/>
            <person name="Shao C."/>
            <person name="Huang Q."/>
            <person name="Liu G."/>
            <person name="Zhang P."/>
            <person name="Song W."/>
            <person name="An N."/>
            <person name="Chalopin D."/>
            <person name="Volff J.N."/>
            <person name="Hong Y."/>
            <person name="Li Q."/>
            <person name="Sha Z."/>
            <person name="Zhou H."/>
            <person name="Xie M."/>
            <person name="Yu Q."/>
            <person name="Liu Y."/>
            <person name="Xiang H."/>
            <person name="Wang N."/>
            <person name="Wu K."/>
            <person name="Yang C."/>
            <person name="Zhou Q."/>
            <person name="Liao X."/>
            <person name="Yang L."/>
            <person name="Hu Q."/>
            <person name="Zhang J."/>
            <person name="Meng L."/>
            <person name="Jin L."/>
            <person name="Tian Y."/>
            <person name="Lian J."/>
            <person name="Yang J."/>
            <person name="Miao G."/>
            <person name="Liu S."/>
            <person name="Liang Z."/>
            <person name="Yan F."/>
            <person name="Li Y."/>
            <person name="Sun B."/>
            <person name="Zhang H."/>
            <person name="Zhang J."/>
            <person name="Zhu Y."/>
            <person name="Du M."/>
            <person name="Zhao Y."/>
            <person name="Schartl M."/>
            <person name="Tang Q."/>
            <person name="Wang J."/>
        </authorList>
    </citation>
    <scope>NUCLEOTIDE SEQUENCE</scope>
</reference>
<dbReference type="AlphaFoldDB" id="A0A3P8VN77"/>
<dbReference type="GeneTree" id="ENSGT00390000010285"/>
<dbReference type="Proteomes" id="UP000265120">
    <property type="component" value="Chromosome 3"/>
</dbReference>
<evidence type="ECO:0008006" key="4">
    <source>
        <dbReference type="Google" id="ProtNLM"/>
    </source>
</evidence>
<evidence type="ECO:0000313" key="3">
    <source>
        <dbReference type="Proteomes" id="UP000265120"/>
    </source>
</evidence>
<dbReference type="GO" id="GO:0036064">
    <property type="term" value="C:ciliary basal body"/>
    <property type="evidence" value="ECO:0007669"/>
    <property type="project" value="TreeGrafter"/>
</dbReference>
<reference evidence="2" key="3">
    <citation type="submission" date="2025-09" db="UniProtKB">
        <authorList>
            <consortium name="Ensembl"/>
        </authorList>
    </citation>
    <scope>IDENTIFICATION</scope>
</reference>
<dbReference type="OMA" id="RPINATN"/>
<feature type="compositionally biased region" description="Acidic residues" evidence="1">
    <location>
        <begin position="232"/>
        <end position="259"/>
    </location>
</feature>
<dbReference type="InterPro" id="IPR009602">
    <property type="entry name" value="CBAR/FAM92"/>
</dbReference>
<keyword evidence="3" id="KW-1185">Reference proteome</keyword>